<keyword evidence="2" id="KW-0472">Membrane</keyword>
<evidence type="ECO:0000313" key="4">
    <source>
        <dbReference type="Proteomes" id="UP000664385"/>
    </source>
</evidence>
<comment type="caution">
    <text evidence="3">The sequence shown here is derived from an EMBL/GenBank/DDBJ whole genome shotgun (WGS) entry which is preliminary data.</text>
</comment>
<feature type="region of interest" description="Disordered" evidence="1">
    <location>
        <begin position="59"/>
        <end position="94"/>
    </location>
</feature>
<proteinExistence type="predicted"/>
<feature type="compositionally biased region" description="Pro residues" evidence="1">
    <location>
        <begin position="77"/>
        <end position="94"/>
    </location>
</feature>
<dbReference type="RefSeq" id="WP_206824411.1">
    <property type="nucleotide sequence ID" value="NZ_JAEMWU010000002.1"/>
</dbReference>
<dbReference type="EMBL" id="JAEMWU010000002">
    <property type="protein sequence ID" value="MBN8206549.1"/>
    <property type="molecule type" value="Genomic_DNA"/>
</dbReference>
<accession>A0A939DWY7</accession>
<reference evidence="3" key="1">
    <citation type="submission" date="2020-12" db="EMBL/GenBank/DDBJ databases">
        <title>PHA producing bacteria isolated from mangrove.</title>
        <authorList>
            <person name="Zheng W."/>
            <person name="Yu S."/>
            <person name="Huang Y."/>
        </authorList>
    </citation>
    <scope>NUCLEOTIDE SEQUENCE</scope>
    <source>
        <strain evidence="3">GN8-5</strain>
    </source>
</reference>
<keyword evidence="2" id="KW-0812">Transmembrane</keyword>
<evidence type="ECO:0000256" key="1">
    <source>
        <dbReference type="SAM" id="MobiDB-lite"/>
    </source>
</evidence>
<gene>
    <name evidence="3" type="ORF">JF543_11350</name>
</gene>
<evidence type="ECO:0000313" key="3">
    <source>
        <dbReference type="EMBL" id="MBN8206549.1"/>
    </source>
</evidence>
<dbReference type="AlphaFoldDB" id="A0A939DWY7"/>
<protein>
    <submittedName>
        <fullName evidence="3">Uncharacterized protein</fullName>
    </submittedName>
</protein>
<dbReference type="Proteomes" id="UP000664385">
    <property type="component" value="Unassembled WGS sequence"/>
</dbReference>
<keyword evidence="2" id="KW-1133">Transmembrane helix</keyword>
<feature type="transmembrane region" description="Helical" evidence="2">
    <location>
        <begin position="6"/>
        <end position="39"/>
    </location>
</feature>
<name>A0A939DWY7_9MICO</name>
<evidence type="ECO:0000256" key="2">
    <source>
        <dbReference type="SAM" id="Phobius"/>
    </source>
</evidence>
<organism evidence="3 4">
    <name type="scientific">Microbacterium esteraromaticum</name>
    <dbReference type="NCBI Taxonomy" id="57043"/>
    <lineage>
        <taxon>Bacteria</taxon>
        <taxon>Bacillati</taxon>
        <taxon>Actinomycetota</taxon>
        <taxon>Actinomycetes</taxon>
        <taxon>Micrococcales</taxon>
        <taxon>Microbacteriaceae</taxon>
        <taxon>Microbacterium</taxon>
    </lineage>
</organism>
<sequence length="94" mass="9774">MGYDDYGWAAGLGIGMFILGAVVYLGVLALTIWVGYLIMRTAVKNGILKADEERARRGYAATSAPPMSAQAAGSQTPPAPGTYPPSPGNYPPQG</sequence>